<dbReference type="RefSeq" id="WP_158214161.1">
    <property type="nucleotide sequence ID" value="NZ_NEWD01000019.1"/>
</dbReference>
<name>A0A229VXE3_9BIFI</name>
<evidence type="ECO:0000256" key="1">
    <source>
        <dbReference type="SAM" id="Phobius"/>
    </source>
</evidence>
<organism evidence="5 6">
    <name type="scientific">Bifidobacterium vansinderenii</name>
    <dbReference type="NCBI Taxonomy" id="1984871"/>
    <lineage>
        <taxon>Bacteria</taxon>
        <taxon>Bacillati</taxon>
        <taxon>Actinomycetota</taxon>
        <taxon>Actinomycetes</taxon>
        <taxon>Bifidobacteriales</taxon>
        <taxon>Bifidobacteriaceae</taxon>
        <taxon>Bifidobacterium</taxon>
    </lineage>
</organism>
<feature type="signal peptide" evidence="2">
    <location>
        <begin position="1"/>
        <end position="27"/>
    </location>
</feature>
<evidence type="ECO:0000313" key="5">
    <source>
        <dbReference type="EMBL" id="OXN00283.1"/>
    </source>
</evidence>
<dbReference type="Pfam" id="PF16364">
    <property type="entry name" value="Antigen_C"/>
    <property type="match status" value="1"/>
</dbReference>
<dbReference type="EMBL" id="NEWD01000019">
    <property type="protein sequence ID" value="OXN00283.1"/>
    <property type="molecule type" value="Genomic_DNA"/>
</dbReference>
<feature type="domain" description="Adhesin isopeptide-forming adherence" evidence="4">
    <location>
        <begin position="43"/>
        <end position="212"/>
    </location>
</feature>
<dbReference type="OrthoDB" id="3222861at2"/>
<keyword evidence="2" id="KW-0732">Signal</keyword>
<keyword evidence="6" id="KW-1185">Reference proteome</keyword>
<reference evidence="5 6" key="1">
    <citation type="submission" date="2017-05" db="EMBL/GenBank/DDBJ databases">
        <title>Bifidobacterium vansinderenii sp. nov.</title>
        <authorList>
            <person name="Lugli G.A."/>
            <person name="Duranti S."/>
            <person name="Mangifesta M."/>
        </authorList>
    </citation>
    <scope>NUCLEOTIDE SEQUENCE [LARGE SCALE GENOMIC DNA]</scope>
    <source>
        <strain evidence="5 6">Tam10B</strain>
    </source>
</reference>
<dbReference type="InterPro" id="IPR026345">
    <property type="entry name" value="Adh_isopep-form_adh_dom"/>
</dbReference>
<sequence>MDLRCGVRACAAGVALAALLAPVGAGAAEGSTAGQWLSVRTSDGSSEGIDGRGLLVGDAGEYEALLDLSGMSPTWRAGVVLAFDARHLVVDASTVRVSDGSGRDVTDGFNVQVSDGRVYVFARLVDTTMEDGTVVPAGAQPSDLAAYAALDGSSHDPSHDPGVDRSLAGGSYRVRVPWRVTGVTGNGSTARASMTRIVDADRGDGNAVSNPLARVEPDRDAVMTVGGDSVDGMSVWRDSSFLYRMDSGVLSADRATSVSSWRVDSNVDPGVDRLTGRWAVYAARDLYGMDGSMLAAKGSRIGGDGMDSSRFGGDLFTASVDPGSGTTRVEATDLYRRLVNANPGREAAWRAYAQATRIAVSDRVDWRFTATLNGQSTRSASAWTRTPDATPTLRVESWDARSGRESGDRDSSTDALTGVKDGERIVFTVTNTSSDAWFRASDLHFSDRAVVGDGAVTGLEHPSGWDSLLLAPGQSVDVTGRLQGFTQGRHTGRTTVSARPLTECPSDGDMAGRVEAGGRSLCLDTTVTSASDDWSGMRAGGRTTRLAATGAAIVNMVAAMATATAGGVLFLLYRHGKRLESPPGHGREPEPHDGDR</sequence>
<protein>
    <submittedName>
        <fullName evidence="5">Phage tail protein</fullName>
    </submittedName>
</protein>
<dbReference type="InterPro" id="IPR032300">
    <property type="entry name" value="Antigen_C"/>
</dbReference>
<keyword evidence="1" id="KW-1133">Transmembrane helix</keyword>
<comment type="caution">
    <text evidence="5">The sequence shown here is derived from an EMBL/GenBank/DDBJ whole genome shotgun (WGS) entry which is preliminary data.</text>
</comment>
<keyword evidence="1" id="KW-0812">Transmembrane</keyword>
<dbReference type="Gene3D" id="2.60.40.740">
    <property type="match status" value="2"/>
</dbReference>
<feature type="chain" id="PRO_5012330558" evidence="2">
    <location>
        <begin position="28"/>
        <end position="596"/>
    </location>
</feature>
<dbReference type="Pfam" id="PF17998">
    <property type="entry name" value="AgI_II_C2"/>
    <property type="match status" value="1"/>
</dbReference>
<dbReference type="AlphaFoldDB" id="A0A229VXE3"/>
<evidence type="ECO:0000313" key="6">
    <source>
        <dbReference type="Proteomes" id="UP000215433"/>
    </source>
</evidence>
<gene>
    <name evidence="5" type="ORF">Tam10B_1506</name>
</gene>
<proteinExistence type="predicted"/>
<dbReference type="NCBIfam" id="TIGR04228">
    <property type="entry name" value="isopep_sspB_C2"/>
    <property type="match status" value="1"/>
</dbReference>
<dbReference type="Proteomes" id="UP000215433">
    <property type="component" value="Unassembled WGS sequence"/>
</dbReference>
<evidence type="ECO:0000256" key="2">
    <source>
        <dbReference type="SAM" id="SignalP"/>
    </source>
</evidence>
<accession>A0A229VXE3</accession>
<feature type="transmembrane region" description="Helical" evidence="1">
    <location>
        <begin position="552"/>
        <end position="573"/>
    </location>
</feature>
<evidence type="ECO:0000259" key="3">
    <source>
        <dbReference type="Pfam" id="PF16364"/>
    </source>
</evidence>
<keyword evidence="1" id="KW-0472">Membrane</keyword>
<evidence type="ECO:0000259" key="4">
    <source>
        <dbReference type="Pfam" id="PF17998"/>
    </source>
</evidence>
<feature type="domain" description="Cell surface antigen C-terminal" evidence="3">
    <location>
        <begin position="217"/>
        <end position="387"/>
    </location>
</feature>